<proteinExistence type="predicted"/>
<comment type="caution">
    <text evidence="1">The sequence shown here is derived from an EMBL/GenBank/DDBJ whole genome shotgun (WGS) entry which is preliminary data.</text>
</comment>
<evidence type="ECO:0000313" key="1">
    <source>
        <dbReference type="EMBL" id="RWX48505.1"/>
    </source>
</evidence>
<sequence>MLKSDAIISMGILRVKGEKGDLVFQTVERGFCLGERATHLKQERGSYNMLLFRQRCLRFLFPLGQISPYDPDLPHDGFTLNAEPNHPTRN</sequence>
<organism evidence="1 2">
    <name type="scientific">Candidatus Electrothrix communis</name>
    <dbReference type="NCBI Taxonomy" id="1859133"/>
    <lineage>
        <taxon>Bacteria</taxon>
        <taxon>Pseudomonadati</taxon>
        <taxon>Thermodesulfobacteriota</taxon>
        <taxon>Desulfobulbia</taxon>
        <taxon>Desulfobulbales</taxon>
        <taxon>Desulfobulbaceae</taxon>
        <taxon>Candidatus Electrothrix</taxon>
    </lineage>
</organism>
<gene>
    <name evidence="1" type="ORF">VT98_11413</name>
</gene>
<reference evidence="1 2" key="1">
    <citation type="submission" date="2017-01" db="EMBL/GenBank/DDBJ databases">
        <title>The cable genome- insights into the physiology and evolution of filamentous bacteria capable of sulfide oxidation via long distance electron transfer.</title>
        <authorList>
            <person name="Schreiber L."/>
            <person name="Bjerg J.T."/>
            <person name="Boggild A."/>
            <person name="Van De Vossenberg J."/>
            <person name="Meysman F."/>
            <person name="Nielsen L.P."/>
            <person name="Schramm A."/>
            <person name="Kjeldsen K.U."/>
        </authorList>
    </citation>
    <scope>NUCLEOTIDE SEQUENCE [LARGE SCALE GENOMIC DNA]</scope>
    <source>
        <strain evidence="1">A1</strain>
    </source>
</reference>
<evidence type="ECO:0000313" key="2">
    <source>
        <dbReference type="Proteomes" id="UP000288086"/>
    </source>
</evidence>
<dbReference type="Proteomes" id="UP000288086">
    <property type="component" value="Unassembled WGS sequence"/>
</dbReference>
<dbReference type="AlphaFoldDB" id="A0A444J5X9"/>
<name>A0A444J5X9_9BACT</name>
<accession>A0A444J5X9</accession>
<dbReference type="EMBL" id="MTKP01000141">
    <property type="protein sequence ID" value="RWX48505.1"/>
    <property type="molecule type" value="Genomic_DNA"/>
</dbReference>
<keyword evidence="2" id="KW-1185">Reference proteome</keyword>
<protein>
    <submittedName>
        <fullName evidence="1">Uncharacterized protein</fullName>
    </submittedName>
</protein>